<dbReference type="InterPro" id="IPR039910">
    <property type="entry name" value="D15-like"/>
</dbReference>
<keyword evidence="2" id="KW-0812">Transmembrane</keyword>
<dbReference type="InterPro" id="IPR010827">
    <property type="entry name" value="BamA/TamA_POTRA"/>
</dbReference>
<dbReference type="OrthoDB" id="9814535at2"/>
<dbReference type="GO" id="GO:0019867">
    <property type="term" value="C:outer membrane"/>
    <property type="evidence" value="ECO:0007669"/>
    <property type="project" value="InterPro"/>
</dbReference>
<evidence type="ECO:0000256" key="3">
    <source>
        <dbReference type="ARBA" id="ARBA00022729"/>
    </source>
</evidence>
<evidence type="ECO:0000313" key="8">
    <source>
        <dbReference type="EMBL" id="OYQ43746.1"/>
    </source>
</evidence>
<feature type="domain" description="Bacterial surface antigen (D15)" evidence="6">
    <location>
        <begin position="647"/>
        <end position="825"/>
    </location>
</feature>
<evidence type="ECO:0000313" key="9">
    <source>
        <dbReference type="Proteomes" id="UP000216035"/>
    </source>
</evidence>
<dbReference type="Gene3D" id="2.40.160.50">
    <property type="entry name" value="membrane protein fhac: a member of the omp85/tpsb transporter family"/>
    <property type="match status" value="1"/>
</dbReference>
<evidence type="ECO:0000256" key="5">
    <source>
        <dbReference type="ARBA" id="ARBA00023237"/>
    </source>
</evidence>
<reference evidence="8 9" key="1">
    <citation type="submission" date="2017-07" db="EMBL/GenBank/DDBJ databases">
        <title>Flavobacterium cyanobacteriorum sp. nov., isolated from cyanobacterial aggregates in a eutrophic lake.</title>
        <authorList>
            <person name="Cai H."/>
        </authorList>
    </citation>
    <scope>NUCLEOTIDE SEQUENCE [LARGE SCALE GENOMIC DNA]</scope>
    <source>
        <strain evidence="8 9">TH167</strain>
    </source>
</reference>
<dbReference type="PANTHER" id="PTHR12815:SF47">
    <property type="entry name" value="TRANSLOCATION AND ASSEMBLY MODULE SUBUNIT TAMA"/>
    <property type="match status" value="1"/>
</dbReference>
<feature type="domain" description="POTRA" evidence="7">
    <location>
        <begin position="132"/>
        <end position="179"/>
    </location>
</feature>
<proteinExistence type="predicted"/>
<sequence>MKAGIAKITVFLLALAIFSGCKSTKRVKEGELLLTKNTILVDGKKSNDELLEDLLYQKPNSKFLGYKLRLQLFNIAKKNPDSSYKARYLKNPTKFKRQSMIFSAKQVRRRGKSFLYSGLDKFLKKTGEAPVVIKKERVEKSKQRLQVYLSNKGYFRNQVTARIDTAGKKKGTVTYTITRGKRATIDSLTHKIATPALDSLYRQISNKALLKIGEPFEAEIFEAERNRITSYFRNHGALEFQQSSIVYDIDTIKTGGKTYVKLIINDQSVREGDSTATRPFKLYTISKVNIYTDQPKDKKSAQVKDSINYKGFDVFSFQKLKYRPKAITDAIFLNPGNEYADFRANLTTRSLNNLKIFNQPTLQFKPDPSNENKLIANIYLSPKEKYYFLTSLDVTHSNVQDFGIAASASVTIRNVFNGAETLLVAMRGNIGSSTDLANPDNTFFNISEYGIDSRLSFPRILFPFKTDKIIPKSMLPSTSINLGFATQRNIGLDKENFTGAMTYNWMPDRNKTARFDLFNIQYVNNVNVSNYFNVYRSSYAALNEIAQNVSTNDSYFSPTNGNLLVPEGASGFTSDVLNNLTSLVPTDPNYREVRSIEERRRRLTENNLILASSYSYSRTTKANLVDNNFFTIRFKAESAGNVLSLFAGTANSLNAQSTGKQIFGVEFSQYAKGEFEFIKHWDLRREKVLAIRTFFGMAVPYGNSTNIPFSRSYFAGGSNDIRAWQPYRLGPGSSGARNDFNEANMKLLANAELRFKIVNKFKGAVFVDAGNIWNVLDDATLAESKFEGIQSLKDIAVGSGFGLRYDFSFFVLRSDFGFKTYNPAETYNKRWFRDYNLANMVVNIGINYPF</sequence>
<protein>
    <recommendedName>
        <fullName evidence="10">Bacterial surface antigen (D15) domain-containing protein</fullName>
    </recommendedName>
</protein>
<dbReference type="Pfam" id="PF07244">
    <property type="entry name" value="POTRA"/>
    <property type="match status" value="1"/>
</dbReference>
<dbReference type="Proteomes" id="UP000216035">
    <property type="component" value="Unassembled WGS sequence"/>
</dbReference>
<evidence type="ECO:0000259" key="7">
    <source>
        <dbReference type="Pfam" id="PF07244"/>
    </source>
</evidence>
<evidence type="ECO:0000256" key="4">
    <source>
        <dbReference type="ARBA" id="ARBA00023136"/>
    </source>
</evidence>
<keyword evidence="3" id="KW-0732">Signal</keyword>
<evidence type="ECO:0008006" key="10">
    <source>
        <dbReference type="Google" id="ProtNLM"/>
    </source>
</evidence>
<comment type="caution">
    <text evidence="8">The sequence shown here is derived from an EMBL/GenBank/DDBJ whole genome shotgun (WGS) entry which is preliminary data.</text>
</comment>
<evidence type="ECO:0000259" key="6">
    <source>
        <dbReference type="Pfam" id="PF01103"/>
    </source>
</evidence>
<accession>A0A255ZQL3</accession>
<dbReference type="AlphaFoldDB" id="A0A255ZQL3"/>
<keyword evidence="5" id="KW-0998">Cell outer membrane</keyword>
<organism evidence="8 9">
    <name type="scientific">Flavobacterium aurantiibacter</name>
    <dbReference type="NCBI Taxonomy" id="2023067"/>
    <lineage>
        <taxon>Bacteria</taxon>
        <taxon>Pseudomonadati</taxon>
        <taxon>Bacteroidota</taxon>
        <taxon>Flavobacteriia</taxon>
        <taxon>Flavobacteriales</taxon>
        <taxon>Flavobacteriaceae</taxon>
        <taxon>Flavobacterium</taxon>
    </lineage>
</organism>
<keyword evidence="9" id="KW-1185">Reference proteome</keyword>
<comment type="subcellular location">
    <subcellularLocation>
        <location evidence="1">Membrane</location>
    </subcellularLocation>
</comment>
<dbReference type="PROSITE" id="PS51257">
    <property type="entry name" value="PROKAR_LIPOPROTEIN"/>
    <property type="match status" value="1"/>
</dbReference>
<keyword evidence="4" id="KW-0472">Membrane</keyword>
<dbReference type="Gene3D" id="3.10.20.310">
    <property type="entry name" value="membrane protein fhac"/>
    <property type="match status" value="1"/>
</dbReference>
<dbReference type="RefSeq" id="WP_094486480.1">
    <property type="nucleotide sequence ID" value="NZ_NOXX01000199.1"/>
</dbReference>
<name>A0A255ZQL3_9FLAO</name>
<dbReference type="InterPro" id="IPR000184">
    <property type="entry name" value="Bac_surfAg_D15"/>
</dbReference>
<evidence type="ECO:0000256" key="2">
    <source>
        <dbReference type="ARBA" id="ARBA00022692"/>
    </source>
</evidence>
<evidence type="ECO:0000256" key="1">
    <source>
        <dbReference type="ARBA" id="ARBA00004370"/>
    </source>
</evidence>
<dbReference type="PANTHER" id="PTHR12815">
    <property type="entry name" value="SORTING AND ASSEMBLY MACHINERY SAMM50 PROTEIN FAMILY MEMBER"/>
    <property type="match status" value="1"/>
</dbReference>
<dbReference type="EMBL" id="NOXX01000199">
    <property type="protein sequence ID" value="OYQ43746.1"/>
    <property type="molecule type" value="Genomic_DNA"/>
</dbReference>
<gene>
    <name evidence="8" type="ORF">CHX27_08965</name>
</gene>
<dbReference type="Pfam" id="PF01103">
    <property type="entry name" value="Omp85"/>
    <property type="match status" value="1"/>
</dbReference>